<evidence type="ECO:0000313" key="2">
    <source>
        <dbReference type="Proteomes" id="UP001303222"/>
    </source>
</evidence>
<proteinExistence type="predicted"/>
<reference evidence="1" key="2">
    <citation type="submission" date="2023-06" db="EMBL/GenBank/DDBJ databases">
        <authorList>
            <consortium name="Lawrence Berkeley National Laboratory"/>
            <person name="Mondo S.J."/>
            <person name="Hensen N."/>
            <person name="Bonometti L."/>
            <person name="Westerberg I."/>
            <person name="Brannstrom I.O."/>
            <person name="Guillou S."/>
            <person name="Cros-Aarteil S."/>
            <person name="Calhoun S."/>
            <person name="Haridas S."/>
            <person name="Kuo A."/>
            <person name="Pangilinan J."/>
            <person name="Riley R."/>
            <person name="Labutti K."/>
            <person name="Andreopoulos B."/>
            <person name="Lipzen A."/>
            <person name="Chen C."/>
            <person name="Yanf M."/>
            <person name="Daum C."/>
            <person name="Ng V."/>
            <person name="Clum A."/>
            <person name="Steindorff A."/>
            <person name="Ohm R."/>
            <person name="Martin F."/>
            <person name="Silar P."/>
            <person name="Natvig D."/>
            <person name="Lalanne C."/>
            <person name="Gautier V."/>
            <person name="Ament-Velasquez S.L."/>
            <person name="Kruys A."/>
            <person name="Hutchinson M.I."/>
            <person name="Powell A.J."/>
            <person name="Barry K."/>
            <person name="Miller A.N."/>
            <person name="Grigoriev I.V."/>
            <person name="Debuchy R."/>
            <person name="Gladieux P."/>
            <person name="Thoren M.H."/>
            <person name="Johannesson H."/>
        </authorList>
    </citation>
    <scope>NUCLEOTIDE SEQUENCE</scope>
    <source>
        <strain evidence="1">CBS 626.80</strain>
    </source>
</reference>
<gene>
    <name evidence="1" type="ORF">QBC32DRAFT_369719</name>
</gene>
<dbReference type="EMBL" id="MU859111">
    <property type="protein sequence ID" value="KAK3953084.1"/>
    <property type="molecule type" value="Genomic_DNA"/>
</dbReference>
<evidence type="ECO:0000313" key="1">
    <source>
        <dbReference type="EMBL" id="KAK3953084.1"/>
    </source>
</evidence>
<comment type="caution">
    <text evidence="1">The sequence shown here is derived from an EMBL/GenBank/DDBJ whole genome shotgun (WGS) entry which is preliminary data.</text>
</comment>
<accession>A0AAN6NY16</accession>
<sequence length="90" mass="9776">MPQHDPNSPHAIPLPIPTEYRAIDKAKVMCFGLRLLRSCFVLNTEGYGRISRVQGSPELSQLSLSSSNPSSGTNSLTSYALVRDLLTSEG</sequence>
<dbReference type="Proteomes" id="UP001303222">
    <property type="component" value="Unassembled WGS sequence"/>
</dbReference>
<name>A0AAN6NY16_9PEZI</name>
<dbReference type="AlphaFoldDB" id="A0AAN6NY16"/>
<organism evidence="1 2">
    <name type="scientific">Pseudoneurospora amorphoporcata</name>
    <dbReference type="NCBI Taxonomy" id="241081"/>
    <lineage>
        <taxon>Eukaryota</taxon>
        <taxon>Fungi</taxon>
        <taxon>Dikarya</taxon>
        <taxon>Ascomycota</taxon>
        <taxon>Pezizomycotina</taxon>
        <taxon>Sordariomycetes</taxon>
        <taxon>Sordariomycetidae</taxon>
        <taxon>Sordariales</taxon>
        <taxon>Sordariaceae</taxon>
        <taxon>Pseudoneurospora</taxon>
    </lineage>
</organism>
<keyword evidence="2" id="KW-1185">Reference proteome</keyword>
<protein>
    <submittedName>
        <fullName evidence="1">Uncharacterized protein</fullName>
    </submittedName>
</protein>
<reference evidence="1" key="1">
    <citation type="journal article" date="2023" name="Mol. Phylogenet. Evol.">
        <title>Genome-scale phylogeny and comparative genomics of the fungal order Sordariales.</title>
        <authorList>
            <person name="Hensen N."/>
            <person name="Bonometti L."/>
            <person name="Westerberg I."/>
            <person name="Brannstrom I.O."/>
            <person name="Guillou S."/>
            <person name="Cros-Aarteil S."/>
            <person name="Calhoun S."/>
            <person name="Haridas S."/>
            <person name="Kuo A."/>
            <person name="Mondo S."/>
            <person name="Pangilinan J."/>
            <person name="Riley R."/>
            <person name="LaButti K."/>
            <person name="Andreopoulos B."/>
            <person name="Lipzen A."/>
            <person name="Chen C."/>
            <person name="Yan M."/>
            <person name="Daum C."/>
            <person name="Ng V."/>
            <person name="Clum A."/>
            <person name="Steindorff A."/>
            <person name="Ohm R.A."/>
            <person name="Martin F."/>
            <person name="Silar P."/>
            <person name="Natvig D.O."/>
            <person name="Lalanne C."/>
            <person name="Gautier V."/>
            <person name="Ament-Velasquez S.L."/>
            <person name="Kruys A."/>
            <person name="Hutchinson M.I."/>
            <person name="Powell A.J."/>
            <person name="Barry K."/>
            <person name="Miller A.N."/>
            <person name="Grigoriev I.V."/>
            <person name="Debuchy R."/>
            <person name="Gladieux P."/>
            <person name="Hiltunen Thoren M."/>
            <person name="Johannesson H."/>
        </authorList>
    </citation>
    <scope>NUCLEOTIDE SEQUENCE</scope>
    <source>
        <strain evidence="1">CBS 626.80</strain>
    </source>
</reference>